<dbReference type="AlphaFoldDB" id="A0A1Q9DD23"/>
<evidence type="ECO:0000313" key="1">
    <source>
        <dbReference type="EMBL" id="OLP93081.1"/>
    </source>
</evidence>
<organism evidence="1 2">
    <name type="scientific">Symbiodinium microadriaticum</name>
    <name type="common">Dinoflagellate</name>
    <name type="synonym">Zooxanthella microadriatica</name>
    <dbReference type="NCBI Taxonomy" id="2951"/>
    <lineage>
        <taxon>Eukaryota</taxon>
        <taxon>Sar</taxon>
        <taxon>Alveolata</taxon>
        <taxon>Dinophyceae</taxon>
        <taxon>Suessiales</taxon>
        <taxon>Symbiodiniaceae</taxon>
        <taxon>Symbiodinium</taxon>
    </lineage>
</organism>
<dbReference type="Proteomes" id="UP000186817">
    <property type="component" value="Unassembled WGS sequence"/>
</dbReference>
<protein>
    <submittedName>
        <fullName evidence="1">Uncharacterized protein</fullName>
    </submittedName>
</protein>
<dbReference type="EMBL" id="LSRX01000595">
    <property type="protein sequence ID" value="OLP93081.1"/>
    <property type="molecule type" value="Genomic_DNA"/>
</dbReference>
<comment type="caution">
    <text evidence="1">The sequence shown here is derived from an EMBL/GenBank/DDBJ whole genome shotgun (WGS) entry which is preliminary data.</text>
</comment>
<evidence type="ECO:0000313" key="2">
    <source>
        <dbReference type="Proteomes" id="UP000186817"/>
    </source>
</evidence>
<name>A0A1Q9DD23_SYMMI</name>
<gene>
    <name evidence="1" type="ORF">AK812_SmicGene25033</name>
</gene>
<reference evidence="1 2" key="1">
    <citation type="submission" date="2016-02" db="EMBL/GenBank/DDBJ databases">
        <title>Genome analysis of coral dinoflagellate symbionts highlights evolutionary adaptations to a symbiotic lifestyle.</title>
        <authorList>
            <person name="Aranda M."/>
            <person name="Li Y."/>
            <person name="Liew Y.J."/>
            <person name="Baumgarten S."/>
            <person name="Simakov O."/>
            <person name="Wilson M."/>
            <person name="Piel J."/>
            <person name="Ashoor H."/>
            <person name="Bougouffa S."/>
            <person name="Bajic V.B."/>
            <person name="Ryu T."/>
            <person name="Ravasi T."/>
            <person name="Bayer T."/>
            <person name="Micklem G."/>
            <person name="Kim H."/>
            <person name="Bhak J."/>
            <person name="Lajeunesse T.C."/>
            <person name="Voolstra C.R."/>
        </authorList>
    </citation>
    <scope>NUCLEOTIDE SEQUENCE [LARGE SCALE GENOMIC DNA]</scope>
    <source>
        <strain evidence="1 2">CCMP2467</strain>
    </source>
</reference>
<sequence>MVGTDGCDSGLPEAAEGRALCPLAPLWRGQVLDDALRFFLPAPNLSDDVDMAKMNTQMRSQWKPNLAVLVQVSDRQHDQARLCNKRGVQLEAVWDESRSLFVLFEGEVSRAGGVLQPREF</sequence>
<accession>A0A1Q9DD23</accession>
<keyword evidence="2" id="KW-1185">Reference proteome</keyword>
<proteinExistence type="predicted"/>